<dbReference type="PROSITE" id="PS51257">
    <property type="entry name" value="PROKAR_LIPOPROTEIN"/>
    <property type="match status" value="1"/>
</dbReference>
<organism evidence="1 2">
    <name type="scientific">Clostridium aestuarii</name>
    <dbReference type="NCBI Taxonomy" id="338193"/>
    <lineage>
        <taxon>Bacteria</taxon>
        <taxon>Bacillati</taxon>
        <taxon>Bacillota</taxon>
        <taxon>Clostridia</taxon>
        <taxon>Eubacteriales</taxon>
        <taxon>Clostridiaceae</taxon>
        <taxon>Clostridium</taxon>
    </lineage>
</organism>
<dbReference type="RefSeq" id="WP_268039541.1">
    <property type="nucleotide sequence ID" value="NZ_JAPQER010000001.1"/>
</dbReference>
<keyword evidence="2" id="KW-1185">Reference proteome</keyword>
<accession>A0ABT4CWB0</accession>
<comment type="caution">
    <text evidence="1">The sequence shown here is derived from an EMBL/GenBank/DDBJ whole genome shotgun (WGS) entry which is preliminary data.</text>
</comment>
<evidence type="ECO:0000313" key="2">
    <source>
        <dbReference type="Proteomes" id="UP001078443"/>
    </source>
</evidence>
<proteinExistence type="predicted"/>
<reference evidence="1" key="1">
    <citation type="submission" date="2022-12" db="EMBL/GenBank/DDBJ databases">
        <authorList>
            <person name="Wang J."/>
        </authorList>
    </citation>
    <scope>NUCLEOTIDE SEQUENCE</scope>
    <source>
        <strain evidence="1">HY-45-18</strain>
    </source>
</reference>
<name>A0ABT4CWB0_9CLOT</name>
<evidence type="ECO:0008006" key="3">
    <source>
        <dbReference type="Google" id="ProtNLM"/>
    </source>
</evidence>
<dbReference type="Proteomes" id="UP001078443">
    <property type="component" value="Unassembled WGS sequence"/>
</dbReference>
<dbReference type="EMBL" id="JAPQER010000001">
    <property type="protein sequence ID" value="MCY6483287.1"/>
    <property type="molecule type" value="Genomic_DNA"/>
</dbReference>
<evidence type="ECO:0000313" key="1">
    <source>
        <dbReference type="EMBL" id="MCY6483287.1"/>
    </source>
</evidence>
<gene>
    <name evidence="1" type="ORF">OW763_02815</name>
</gene>
<protein>
    <recommendedName>
        <fullName evidence="3">Lipoprotein</fullName>
    </recommendedName>
</protein>
<sequence length="162" mass="18956">MIKKFFSIILIMLFTILLISCGNNNNNQATDSIQTQYDAIKKQKDNSSTNSSEIPPENEELKKAITTLVKSCLKIQYTEKNTTDLKKICTQNFIKNKDNFFYKINSNPYEIIKISKIINEDKENKTFSISVELKDTMGKYKQTFHIFKKENSYYIDSIIYEE</sequence>